<dbReference type="AlphaFoldDB" id="A0A4Z1C2T6"/>
<evidence type="ECO:0000313" key="2">
    <source>
        <dbReference type="Proteomes" id="UP000297496"/>
    </source>
</evidence>
<proteinExistence type="predicted"/>
<dbReference type="Proteomes" id="UP000297496">
    <property type="component" value="Unassembled WGS sequence"/>
</dbReference>
<dbReference type="EMBL" id="SRRO01000001">
    <property type="protein sequence ID" value="TGN63192.1"/>
    <property type="molecule type" value="Genomic_DNA"/>
</dbReference>
<keyword evidence="2" id="KW-1185">Reference proteome</keyword>
<accession>A0A4Z1C2T6</accession>
<evidence type="ECO:0000313" key="1">
    <source>
        <dbReference type="EMBL" id="TGN63192.1"/>
    </source>
</evidence>
<comment type="caution">
    <text evidence="1">The sequence shown here is derived from an EMBL/GenBank/DDBJ whole genome shotgun (WGS) entry which is preliminary data.</text>
</comment>
<name>A0A4Z1C2T6_9ACTN</name>
<gene>
    <name evidence="1" type="ORF">EXE59_03945</name>
</gene>
<protein>
    <submittedName>
        <fullName evidence="1">Uncharacterized protein</fullName>
    </submittedName>
</protein>
<sequence>MHTSSLSESSTVVKGNVELSPDVPAYVRAALASIPELTVTTGRTLRLELDGHERPLALLPKPTASPATEEPWHPPTLRPAPNTVGLVVAREITQQERAAIEAAGLSWCDGRGAIHITWPGFYLHIERTGRSSTRPSRVDKQTLGVASIRGVQAILADPHQGWSVGRLAQAAAISSGQAHKILLVMNEERLLLTQGSGPQQRRYLIDRNEALSWLANIERDRRRPDTAATYLYARNFDDLIDRFAARAEKSGVTYALTGVSGAYALGHRLLTNLIVVQVRVSPVDAAQTVDLLGLERLEAEDAGRGMNLELITDTGELGTFDARPAPNRSRLVMVAPPVRVWLDMYRAGGREADAAALFKEQALERP</sequence>
<reference evidence="1 2" key="1">
    <citation type="submission" date="2019-04" db="EMBL/GenBank/DDBJ databases">
        <title>Three New Species of Nocardioides, Nocardioides euryhalodurans sp. nov., Nocardioides seonyuensis sp. nov. and Nocardioides eburneoflavus sp. nov. Isolated from Soil.</title>
        <authorList>
            <person name="Roh S.G."/>
            <person name="Lee C."/>
            <person name="Kim M.-K."/>
            <person name="Kim S.B."/>
        </authorList>
    </citation>
    <scope>NUCLEOTIDE SEQUENCE [LARGE SCALE GENOMIC DNA]</scope>
    <source>
        <strain evidence="1 2">MMS17-SY213</strain>
    </source>
</reference>
<dbReference type="OrthoDB" id="4863226at2"/>
<organism evidence="1 2">
    <name type="scientific">Nocardioides eburneiflavus</name>
    <dbReference type="NCBI Taxonomy" id="2518372"/>
    <lineage>
        <taxon>Bacteria</taxon>
        <taxon>Bacillati</taxon>
        <taxon>Actinomycetota</taxon>
        <taxon>Actinomycetes</taxon>
        <taxon>Propionibacteriales</taxon>
        <taxon>Nocardioidaceae</taxon>
        <taxon>Nocardioides</taxon>
    </lineage>
</organism>